<dbReference type="OrthoDB" id="9177851at2"/>
<feature type="signal peptide" evidence="2">
    <location>
        <begin position="1"/>
        <end position="25"/>
    </location>
</feature>
<dbReference type="EMBL" id="JAAYYV010000108">
    <property type="protein sequence ID" value="NLF53573.1"/>
    <property type="molecule type" value="Genomic_DNA"/>
</dbReference>
<evidence type="ECO:0000313" key="4">
    <source>
        <dbReference type="Proteomes" id="UP000536534"/>
    </source>
</evidence>
<name>A0A7X7LUH4_9RHOO</name>
<protein>
    <recommendedName>
        <fullName evidence="5">Type 4 pilus biogenesis</fullName>
    </recommendedName>
</protein>
<evidence type="ECO:0000313" key="3">
    <source>
        <dbReference type="EMBL" id="NLF53573.1"/>
    </source>
</evidence>
<keyword evidence="2" id="KW-0732">Signal</keyword>
<accession>A0A7X7LUH4</accession>
<gene>
    <name evidence="3" type="ORF">GX576_04085</name>
</gene>
<feature type="chain" id="PRO_5030527389" description="Type 4 pilus biogenesis" evidence="2">
    <location>
        <begin position="26"/>
        <end position="521"/>
    </location>
</feature>
<feature type="compositionally biased region" description="Low complexity" evidence="1">
    <location>
        <begin position="131"/>
        <end position="150"/>
    </location>
</feature>
<sequence>MTNNRTSLATLVAATCFGAAGLAHAVTLGEARQVSALGEPFRAEISAPGASATEVAGCLRLAAPAGDRGLPWLREGRIDVLGSGTQARVLVSSPAAANEPALMMAIEDNCGTRLRKEYVLLLPFERDPVAAGPAPAPAVRAPRAHAPAPGFRAETSRRAVPSAGTNGRPHARPAAPAKPSAPARAVPQEPVRVAALGRSAVALGAIDTAAQEAALSAALDRSIETELALQTRIRQLEAMQGELMARGKALGQKVAFNEASGEAAFASAKPAASLAAGAARPAAPAAVAGGPTAWYGAGAMTLLGLGLLLARRRRRDAAAVPADESTMAVAHASPARADAPIEPTQMLDDPRQRIAPIEVEDDAITEQDSAIELANIMLSFGRVQGAADTLAEFIHRHPKQAVTPWLKLLEVYRAAGMRAEFEELTRRLHQTFNVREVAWEDYALSRLSPISLEALPHIMRQVARLWGTRSCQVYLQSLLRDNRGGKREGLPLAVVDDILLLSAMLDLDLGPLPLPEEQPEA</sequence>
<reference evidence="3 4" key="1">
    <citation type="journal article" date="2020" name="Biotechnol. Biofuels">
        <title>New insights from the biogas microbiome by comprehensive genome-resolved metagenomics of nearly 1600 species originating from multiple anaerobic digesters.</title>
        <authorList>
            <person name="Campanaro S."/>
            <person name="Treu L."/>
            <person name="Rodriguez-R L.M."/>
            <person name="Kovalovszki A."/>
            <person name="Ziels R.M."/>
            <person name="Maus I."/>
            <person name="Zhu X."/>
            <person name="Kougias P.G."/>
            <person name="Basile A."/>
            <person name="Luo G."/>
            <person name="Schluter A."/>
            <person name="Konstantinidis K.T."/>
            <person name="Angelidaki I."/>
        </authorList>
    </citation>
    <scope>NUCLEOTIDE SEQUENCE [LARGE SCALE GENOMIC DNA]</scope>
    <source>
        <strain evidence="3">AS06rmzACSIP_256</strain>
    </source>
</reference>
<evidence type="ECO:0000256" key="1">
    <source>
        <dbReference type="SAM" id="MobiDB-lite"/>
    </source>
</evidence>
<evidence type="ECO:0008006" key="5">
    <source>
        <dbReference type="Google" id="ProtNLM"/>
    </source>
</evidence>
<feature type="region of interest" description="Disordered" evidence="1">
    <location>
        <begin position="131"/>
        <end position="186"/>
    </location>
</feature>
<organism evidence="3 4">
    <name type="scientific">Thauera phenolivorans</name>
    <dbReference type="NCBI Taxonomy" id="1792543"/>
    <lineage>
        <taxon>Bacteria</taxon>
        <taxon>Pseudomonadati</taxon>
        <taxon>Pseudomonadota</taxon>
        <taxon>Betaproteobacteria</taxon>
        <taxon>Rhodocyclales</taxon>
        <taxon>Zoogloeaceae</taxon>
        <taxon>Thauera</taxon>
    </lineage>
</organism>
<dbReference type="RefSeq" id="WP_068808672.1">
    <property type="nucleotide sequence ID" value="NZ_MBFM01000004.1"/>
</dbReference>
<evidence type="ECO:0000256" key="2">
    <source>
        <dbReference type="SAM" id="SignalP"/>
    </source>
</evidence>
<dbReference type="Proteomes" id="UP000536534">
    <property type="component" value="Unassembled WGS sequence"/>
</dbReference>
<proteinExistence type="predicted"/>
<comment type="caution">
    <text evidence="3">The sequence shown here is derived from an EMBL/GenBank/DDBJ whole genome shotgun (WGS) entry which is preliminary data.</text>
</comment>
<feature type="compositionally biased region" description="Low complexity" evidence="1">
    <location>
        <begin position="172"/>
        <end position="186"/>
    </location>
</feature>
<dbReference type="AlphaFoldDB" id="A0A7X7LUH4"/>